<accession>A0A8K0MEK2</accession>
<keyword evidence="3" id="KW-0812">Transmembrane</keyword>
<keyword evidence="10" id="KW-1185">Reference proteome</keyword>
<evidence type="ECO:0000256" key="2">
    <source>
        <dbReference type="ARBA" id="ARBA00007727"/>
    </source>
</evidence>
<dbReference type="Proteomes" id="UP000796880">
    <property type="component" value="Unassembled WGS sequence"/>
</dbReference>
<evidence type="ECO:0000256" key="6">
    <source>
        <dbReference type="ARBA" id="ARBA00023136"/>
    </source>
</evidence>
<dbReference type="AlphaFoldDB" id="A0A8K0MEK2"/>
<dbReference type="GO" id="GO:0016413">
    <property type="term" value="F:O-acetyltransferase activity"/>
    <property type="evidence" value="ECO:0007669"/>
    <property type="project" value="InterPro"/>
</dbReference>
<reference evidence="9" key="1">
    <citation type="submission" date="2020-03" db="EMBL/GenBank/DDBJ databases">
        <title>A high-quality chromosome-level genome assembly of a woody plant with both climbing and erect habits, Rhamnella rubrinervis.</title>
        <authorList>
            <person name="Lu Z."/>
            <person name="Yang Y."/>
            <person name="Zhu X."/>
            <person name="Sun Y."/>
        </authorList>
    </citation>
    <scope>NUCLEOTIDE SEQUENCE</scope>
    <source>
        <strain evidence="9">BYM</strain>
        <tissue evidence="9">Leaf</tissue>
    </source>
</reference>
<evidence type="ECO:0000313" key="9">
    <source>
        <dbReference type="EMBL" id="KAF3443944.1"/>
    </source>
</evidence>
<dbReference type="Pfam" id="PF14416">
    <property type="entry name" value="PMR5N"/>
    <property type="match status" value="1"/>
</dbReference>
<evidence type="ECO:0000256" key="1">
    <source>
        <dbReference type="ARBA" id="ARBA00004167"/>
    </source>
</evidence>
<comment type="caution">
    <text evidence="9">The sequence shown here is derived from an EMBL/GenBank/DDBJ whole genome shotgun (WGS) entry which is preliminary data.</text>
</comment>
<keyword evidence="4" id="KW-0735">Signal-anchor</keyword>
<dbReference type="InterPro" id="IPR029962">
    <property type="entry name" value="TBL"/>
</dbReference>
<keyword evidence="5" id="KW-1133">Transmembrane helix</keyword>
<dbReference type="InterPro" id="IPR026057">
    <property type="entry name" value="TBL_C"/>
</dbReference>
<evidence type="ECO:0000256" key="4">
    <source>
        <dbReference type="ARBA" id="ARBA00022968"/>
    </source>
</evidence>
<dbReference type="InterPro" id="IPR025846">
    <property type="entry name" value="TBL_N"/>
</dbReference>
<comment type="subcellular location">
    <subcellularLocation>
        <location evidence="1">Membrane</location>
        <topology evidence="1">Single-pass membrane protein</topology>
    </subcellularLocation>
</comment>
<feature type="domain" description="Trichome birefringence-like C-terminal" evidence="7">
    <location>
        <begin position="119"/>
        <end position="408"/>
    </location>
</feature>
<protein>
    <recommendedName>
        <fullName evidence="11">Trichome birefringence-like N-terminal domain-containing protein</fullName>
    </recommendedName>
</protein>
<evidence type="ECO:0000259" key="8">
    <source>
        <dbReference type="Pfam" id="PF14416"/>
    </source>
</evidence>
<dbReference type="EMBL" id="VOIH02000006">
    <property type="protein sequence ID" value="KAF3443944.1"/>
    <property type="molecule type" value="Genomic_DNA"/>
</dbReference>
<dbReference type="PANTHER" id="PTHR32285:SF13">
    <property type="entry name" value="TRICHOME BIREFRINGENCE-LIKE N-TERMINAL DOMAIN-CONTAINING PROTEIN"/>
    <property type="match status" value="1"/>
</dbReference>
<feature type="domain" description="Trichome birefringence-like N-terminal" evidence="8">
    <location>
        <begin position="67"/>
        <end position="118"/>
    </location>
</feature>
<gene>
    <name evidence="9" type="ORF">FNV43_RR13634</name>
</gene>
<dbReference type="Pfam" id="PF13839">
    <property type="entry name" value="PC-Esterase"/>
    <property type="match status" value="1"/>
</dbReference>
<comment type="similarity">
    <text evidence="2">Belongs to the PC-esterase family. TBL subfamily.</text>
</comment>
<evidence type="ECO:0000313" key="10">
    <source>
        <dbReference type="Proteomes" id="UP000796880"/>
    </source>
</evidence>
<evidence type="ECO:0000259" key="7">
    <source>
        <dbReference type="Pfam" id="PF13839"/>
    </source>
</evidence>
<evidence type="ECO:0000256" key="3">
    <source>
        <dbReference type="ARBA" id="ARBA00022692"/>
    </source>
</evidence>
<name>A0A8K0MEK2_9ROSA</name>
<dbReference type="GO" id="GO:0005794">
    <property type="term" value="C:Golgi apparatus"/>
    <property type="evidence" value="ECO:0007669"/>
    <property type="project" value="TreeGrafter"/>
</dbReference>
<evidence type="ECO:0000256" key="5">
    <source>
        <dbReference type="ARBA" id="ARBA00022989"/>
    </source>
</evidence>
<proteinExistence type="inferred from homology"/>
<sequence>MKFQALELPIGKNPPPNFQKKVLLLAFALLLFTVTPLCLNNIPISSPWMSLEKSISSLQGTEPGKICNIFKGNWVPYPKGTYYTNTSCNLIIDQHNCLKFGRPDMEFLNWRWKPDECELPLFDAVQFLELVRGKSLAFLGDSVGKNQMHSLLCLLSSVAYPEDLSHEYSNNTEYFKRYLYTDYQFTVGTLWAPFIVKAKEADPNGYSSDSLMNLYLDEPDESWATEVEKFDYVVVSAGQWFFRPLIYYEKGQVVGCSRCQQENITDFLPYYGYRKAFRTVFSTLEGLKNYTGATFLRTFSPSHFENGAWNEGGNCVRSRPFTKEEIKLDGYVLEMYLNQVQELGEAQKQGKKRGLEFWLLNTTEAMLLRPDGHPNYYGHSPHRNRTFADCVHWCLPGPVDTWNELLLYMLRKEQSTLHGKLQKN</sequence>
<evidence type="ECO:0008006" key="11">
    <source>
        <dbReference type="Google" id="ProtNLM"/>
    </source>
</evidence>
<keyword evidence="6" id="KW-0472">Membrane</keyword>
<organism evidence="9 10">
    <name type="scientific">Rhamnella rubrinervis</name>
    <dbReference type="NCBI Taxonomy" id="2594499"/>
    <lineage>
        <taxon>Eukaryota</taxon>
        <taxon>Viridiplantae</taxon>
        <taxon>Streptophyta</taxon>
        <taxon>Embryophyta</taxon>
        <taxon>Tracheophyta</taxon>
        <taxon>Spermatophyta</taxon>
        <taxon>Magnoliopsida</taxon>
        <taxon>eudicotyledons</taxon>
        <taxon>Gunneridae</taxon>
        <taxon>Pentapetalae</taxon>
        <taxon>rosids</taxon>
        <taxon>fabids</taxon>
        <taxon>Rosales</taxon>
        <taxon>Rhamnaceae</taxon>
        <taxon>rhamnoid group</taxon>
        <taxon>Rhamneae</taxon>
        <taxon>Rhamnella</taxon>
    </lineage>
</organism>
<dbReference type="PANTHER" id="PTHR32285">
    <property type="entry name" value="PROTEIN TRICHOME BIREFRINGENCE-LIKE 9-RELATED"/>
    <property type="match status" value="1"/>
</dbReference>
<dbReference type="GO" id="GO:0016020">
    <property type="term" value="C:membrane"/>
    <property type="evidence" value="ECO:0007669"/>
    <property type="project" value="UniProtKB-SubCell"/>
</dbReference>
<dbReference type="OrthoDB" id="630188at2759"/>